<dbReference type="AlphaFoldDB" id="A0A553P870"/>
<feature type="transmembrane region" description="Helical" evidence="2">
    <location>
        <begin position="200"/>
        <end position="226"/>
    </location>
</feature>
<accession>A0A553P870</accession>
<keyword evidence="2" id="KW-1133">Transmembrane helix</keyword>
<sequence length="378" mass="40881">MARQWMVVIKRHGGVLLALASALLMSVYSEIFQLVKHRIQRSTVLILRGSIQFVLLIVVALAWRTPFRARTLMDSTPTKMILALMVVVGSGGLRLFFLFLGLQCIPAATVLTILNGSPALVLIISHLALKDQDQITPRKVLCAIVLIIGVALNFQIYEWHQNFSKTSLIGVSASVTALVFSSLGSVYTKVAGRAYDKKHLSAYIGLSVMVVGVFSTVVDPLIVQWAANDNETSQLADNIPFLPNDIGVIAITLLVAVLGSLQQFCNIAALQLEAPSKVSMVRALNIPLSFALDLGLMGVPVNGIQIFGAILVFLAIIASNLNSNICQRNIASQAHEVSSLSSSNLEDKEHMNDGLIPNRNEAPNSSDFRSNLKIVSAN</sequence>
<organism evidence="4 5">
    <name type="scientific">Tigriopus californicus</name>
    <name type="common">Marine copepod</name>
    <dbReference type="NCBI Taxonomy" id="6832"/>
    <lineage>
        <taxon>Eukaryota</taxon>
        <taxon>Metazoa</taxon>
        <taxon>Ecdysozoa</taxon>
        <taxon>Arthropoda</taxon>
        <taxon>Crustacea</taxon>
        <taxon>Multicrustacea</taxon>
        <taxon>Hexanauplia</taxon>
        <taxon>Copepoda</taxon>
        <taxon>Harpacticoida</taxon>
        <taxon>Harpacticidae</taxon>
        <taxon>Tigriopus</taxon>
    </lineage>
</organism>
<proteinExistence type="predicted"/>
<evidence type="ECO:0000259" key="3">
    <source>
        <dbReference type="Pfam" id="PF00892"/>
    </source>
</evidence>
<name>A0A553P870_TIGCA</name>
<feature type="domain" description="EamA" evidence="3">
    <location>
        <begin position="14"/>
        <end position="153"/>
    </location>
</feature>
<dbReference type="OrthoDB" id="306876at2759"/>
<evidence type="ECO:0000256" key="2">
    <source>
        <dbReference type="SAM" id="Phobius"/>
    </source>
</evidence>
<dbReference type="PANTHER" id="PTHR22911">
    <property type="entry name" value="ACYL-MALONYL CONDENSING ENZYME-RELATED"/>
    <property type="match status" value="1"/>
</dbReference>
<evidence type="ECO:0000313" key="4">
    <source>
        <dbReference type="EMBL" id="TRY73891.1"/>
    </source>
</evidence>
<evidence type="ECO:0000313" key="5">
    <source>
        <dbReference type="Proteomes" id="UP000318571"/>
    </source>
</evidence>
<dbReference type="InterPro" id="IPR000620">
    <property type="entry name" value="EamA_dom"/>
</dbReference>
<feature type="transmembrane region" description="Helical" evidence="2">
    <location>
        <begin position="83"/>
        <end position="102"/>
    </location>
</feature>
<keyword evidence="5" id="KW-1185">Reference proteome</keyword>
<evidence type="ECO:0000256" key="1">
    <source>
        <dbReference type="SAM" id="MobiDB-lite"/>
    </source>
</evidence>
<feature type="transmembrane region" description="Helical" evidence="2">
    <location>
        <begin position="108"/>
        <end position="128"/>
    </location>
</feature>
<feature type="transmembrane region" description="Helical" evidence="2">
    <location>
        <begin position="140"/>
        <end position="157"/>
    </location>
</feature>
<dbReference type="EMBL" id="VCGU01000007">
    <property type="protein sequence ID" value="TRY73891.1"/>
    <property type="molecule type" value="Genomic_DNA"/>
</dbReference>
<dbReference type="SUPFAM" id="SSF103481">
    <property type="entry name" value="Multidrug resistance efflux transporter EmrE"/>
    <property type="match status" value="2"/>
</dbReference>
<gene>
    <name evidence="4" type="ORF">TCAL_07776</name>
</gene>
<dbReference type="STRING" id="6832.A0A553P870"/>
<dbReference type="PANTHER" id="PTHR22911:SF137">
    <property type="entry name" value="SOLUTE CARRIER FAMILY 35 MEMBER G2-RELATED"/>
    <property type="match status" value="1"/>
</dbReference>
<protein>
    <recommendedName>
        <fullName evidence="3">EamA domain-containing protein</fullName>
    </recommendedName>
</protein>
<comment type="caution">
    <text evidence="4">The sequence shown here is derived from an EMBL/GenBank/DDBJ whole genome shotgun (WGS) entry which is preliminary data.</text>
</comment>
<dbReference type="GO" id="GO:0016020">
    <property type="term" value="C:membrane"/>
    <property type="evidence" value="ECO:0007669"/>
    <property type="project" value="InterPro"/>
</dbReference>
<reference evidence="4 5" key="1">
    <citation type="journal article" date="2018" name="Nat. Ecol. Evol.">
        <title>Genomic signatures of mitonuclear coevolution across populations of Tigriopus californicus.</title>
        <authorList>
            <person name="Barreto F.S."/>
            <person name="Watson E.T."/>
            <person name="Lima T.G."/>
            <person name="Willett C.S."/>
            <person name="Edmands S."/>
            <person name="Li W."/>
            <person name="Burton R.S."/>
        </authorList>
    </citation>
    <scope>NUCLEOTIDE SEQUENCE [LARGE SCALE GENOMIC DNA]</scope>
    <source>
        <strain evidence="4 5">San Diego</strain>
    </source>
</reference>
<feature type="region of interest" description="Disordered" evidence="1">
    <location>
        <begin position="342"/>
        <end position="369"/>
    </location>
</feature>
<dbReference type="OMA" id="NICQRNI"/>
<feature type="transmembrane region" description="Helical" evidence="2">
    <location>
        <begin position="45"/>
        <end position="63"/>
    </location>
</feature>
<dbReference type="Proteomes" id="UP000318571">
    <property type="component" value="Chromosome 3"/>
</dbReference>
<feature type="transmembrane region" description="Helical" evidence="2">
    <location>
        <begin position="290"/>
        <end position="318"/>
    </location>
</feature>
<feature type="transmembrane region" description="Helical" evidence="2">
    <location>
        <begin position="169"/>
        <end position="188"/>
    </location>
</feature>
<dbReference type="Pfam" id="PF00892">
    <property type="entry name" value="EamA"/>
    <property type="match status" value="1"/>
</dbReference>
<keyword evidence="2" id="KW-0472">Membrane</keyword>
<keyword evidence="2" id="KW-0812">Transmembrane</keyword>
<dbReference type="InterPro" id="IPR037185">
    <property type="entry name" value="EmrE-like"/>
</dbReference>